<protein>
    <submittedName>
        <fullName evidence="1">Uncharacterized protein</fullName>
    </submittedName>
</protein>
<dbReference type="InterPro" id="IPR025322">
    <property type="entry name" value="PADRE_dom"/>
</dbReference>
<evidence type="ECO:0000313" key="1">
    <source>
        <dbReference type="EMBL" id="KAF9590242.1"/>
    </source>
</evidence>
<accession>A0A835LF73</accession>
<dbReference type="PANTHER" id="PTHR33052">
    <property type="entry name" value="DUF4228 DOMAIN PROTEIN-RELATED"/>
    <property type="match status" value="1"/>
</dbReference>
<organism evidence="1 2">
    <name type="scientific">Coptis chinensis</name>
    <dbReference type="NCBI Taxonomy" id="261450"/>
    <lineage>
        <taxon>Eukaryota</taxon>
        <taxon>Viridiplantae</taxon>
        <taxon>Streptophyta</taxon>
        <taxon>Embryophyta</taxon>
        <taxon>Tracheophyta</taxon>
        <taxon>Spermatophyta</taxon>
        <taxon>Magnoliopsida</taxon>
        <taxon>Ranunculales</taxon>
        <taxon>Ranunculaceae</taxon>
        <taxon>Coptidoideae</taxon>
        <taxon>Coptis</taxon>
    </lineage>
</organism>
<name>A0A835LF73_9MAGN</name>
<dbReference type="Proteomes" id="UP000631114">
    <property type="component" value="Unassembled WGS sequence"/>
</dbReference>
<evidence type="ECO:0000313" key="2">
    <source>
        <dbReference type="Proteomes" id="UP000631114"/>
    </source>
</evidence>
<sequence>MIKRLFNFFRVTLYLKGESRSNEELDGTSVSLVDSSSQQKNVVVRVVHAGGLVELYHDAISAVQVMENNPGMCLSRPQIFKRPHESILQPDEKLLPGQKYYLVPRSTVRKLKHKYAQKSKEASVCKGMEVKKSVDEEEDSFEDSFCSAKDFFICREKWFRYSMIHSGRDVDKPFAPPIKKPRMWKVLGWQPSLTSVEEVSP</sequence>
<gene>
    <name evidence="1" type="ORF">IFM89_032020</name>
</gene>
<dbReference type="OrthoDB" id="1923394at2759"/>
<reference evidence="1 2" key="1">
    <citation type="submission" date="2020-10" db="EMBL/GenBank/DDBJ databases">
        <title>The Coptis chinensis genome and diversification of protoberbering-type alkaloids.</title>
        <authorList>
            <person name="Wang B."/>
            <person name="Shu S."/>
            <person name="Song C."/>
            <person name="Liu Y."/>
        </authorList>
    </citation>
    <scope>NUCLEOTIDE SEQUENCE [LARGE SCALE GENOMIC DNA]</scope>
    <source>
        <strain evidence="1">HL-2020</strain>
        <tissue evidence="1">Leaf</tissue>
    </source>
</reference>
<dbReference type="AlphaFoldDB" id="A0A835LF73"/>
<dbReference type="EMBL" id="JADFTS010000009">
    <property type="protein sequence ID" value="KAF9590242.1"/>
    <property type="molecule type" value="Genomic_DNA"/>
</dbReference>
<comment type="caution">
    <text evidence="1">The sequence shown here is derived from an EMBL/GenBank/DDBJ whole genome shotgun (WGS) entry which is preliminary data.</text>
</comment>
<dbReference type="Pfam" id="PF14009">
    <property type="entry name" value="PADRE"/>
    <property type="match status" value="1"/>
</dbReference>
<proteinExistence type="predicted"/>
<keyword evidence="2" id="KW-1185">Reference proteome</keyword>